<gene>
    <name evidence="9" type="ORF">WJX74_001483</name>
</gene>
<dbReference type="Gene3D" id="1.20.1250.20">
    <property type="entry name" value="MFS general substrate transporter like domains"/>
    <property type="match status" value="1"/>
</dbReference>
<proteinExistence type="predicted"/>
<dbReference type="PANTHER" id="PTHR21576">
    <property type="entry name" value="UNCHARACTERIZED NODULIN-LIKE PROTEIN"/>
    <property type="match status" value="1"/>
</dbReference>
<dbReference type="AlphaFoldDB" id="A0AAW1SAU8"/>
<evidence type="ECO:0008006" key="11">
    <source>
        <dbReference type="Google" id="ProtNLM"/>
    </source>
</evidence>
<keyword evidence="10" id="KW-1185">Reference proteome</keyword>
<dbReference type="Pfam" id="PF23262">
    <property type="entry name" value="NFD4_C"/>
    <property type="match status" value="1"/>
</dbReference>
<feature type="transmembrane region" description="Helical" evidence="6">
    <location>
        <begin position="190"/>
        <end position="211"/>
    </location>
</feature>
<evidence type="ECO:0000256" key="2">
    <source>
        <dbReference type="ARBA" id="ARBA00022692"/>
    </source>
</evidence>
<sequence>MPSTRGSPTFTDQSQEYENEPFYFSKWLTFSASAIIILNSGLAYTFSIYSENLKERFNYTQTEIAGIGTACNIGGYLAIFAGLFYDSLRRWNSAGPVLTVMVGILLQVGGYLGIYLAAHHRFFIPYWAMLGLAVVACNGQTWFETASLVTCVRNFETERGTVIGILKALLGLSASVYTTVYFAFFEPHSIRFILALAIGPSAIALTFMIFLNHVPYIQVEPHTKTHGFHMAFTAVISLAAYQTVIAIAHNSTTLDFWGGILVSSAQVVLLVPLLSLPFIFGGIKSKRLRSEIPSTDKLLPTPGQSPFSHSPHNHSPRSRSPHGQRQQQQQNLPPESLPLLASPPGEEQHLDLPDMTLGQCLGGLNFWLLLFIHLVCTGAGLTLLNNVNQMVIALDDAGSDSKPSRVVYVSIFSIANCLGRLMSGYFPDKLMHRRRVARTIPLIIVTLLTLTAALLNAFSDLDLLNGAAFLSGFAFGGAQGLTPSVTSELFGLRNFASNYSALQLGPALGSYLLATLLAGTVYQRGIDRHGDKSNTCYGADCFRLTFEVIAVLAGIAVILSFVLWQRTRADYGTIIEQQVSERQRRGIRAEFRGGQEILETFIRENRMLESLLGQGRALVGNLQSSLGQLPEKTQQDAPELIHTVDELSALVDQANVLLPHYSELRRRYKLLPSLRPGD</sequence>
<evidence type="ECO:0000259" key="8">
    <source>
        <dbReference type="Pfam" id="PF23262"/>
    </source>
</evidence>
<reference evidence="9 10" key="1">
    <citation type="journal article" date="2024" name="Nat. Commun.">
        <title>Phylogenomics reveals the evolutionary origins of lichenization in chlorophyte algae.</title>
        <authorList>
            <person name="Puginier C."/>
            <person name="Libourel C."/>
            <person name="Otte J."/>
            <person name="Skaloud P."/>
            <person name="Haon M."/>
            <person name="Grisel S."/>
            <person name="Petersen M."/>
            <person name="Berrin J.G."/>
            <person name="Delaux P.M."/>
            <person name="Dal Grande F."/>
            <person name="Keller J."/>
        </authorList>
    </citation>
    <scope>NUCLEOTIDE SEQUENCE [LARGE SCALE GENOMIC DNA]</scope>
    <source>
        <strain evidence="9 10">SAG 2145</strain>
    </source>
</reference>
<feature type="transmembrane region" description="Helical" evidence="6">
    <location>
        <begin position="364"/>
        <end position="386"/>
    </location>
</feature>
<feature type="transmembrane region" description="Helical" evidence="6">
    <location>
        <begin position="256"/>
        <end position="280"/>
    </location>
</feature>
<feature type="transmembrane region" description="Helical" evidence="6">
    <location>
        <begin position="439"/>
        <end position="457"/>
    </location>
</feature>
<dbReference type="GO" id="GO:0016020">
    <property type="term" value="C:membrane"/>
    <property type="evidence" value="ECO:0007669"/>
    <property type="project" value="UniProtKB-SubCell"/>
</dbReference>
<feature type="transmembrane region" description="Helical" evidence="6">
    <location>
        <begin position="463"/>
        <end position="481"/>
    </location>
</feature>
<evidence type="ECO:0000256" key="5">
    <source>
        <dbReference type="SAM" id="MobiDB-lite"/>
    </source>
</evidence>
<keyword evidence="4 6" id="KW-0472">Membrane</keyword>
<feature type="domain" description="Nodulin-like" evidence="7">
    <location>
        <begin position="26"/>
        <end position="274"/>
    </location>
</feature>
<feature type="transmembrane region" description="Helical" evidence="6">
    <location>
        <begin position="501"/>
        <end position="522"/>
    </location>
</feature>
<feature type="transmembrane region" description="Helical" evidence="6">
    <location>
        <begin position="164"/>
        <end position="184"/>
    </location>
</feature>
<name>A0AAW1SAU8_9CHLO</name>
<evidence type="ECO:0000256" key="4">
    <source>
        <dbReference type="ARBA" id="ARBA00023136"/>
    </source>
</evidence>
<keyword evidence="3 6" id="KW-1133">Transmembrane helix</keyword>
<feature type="region of interest" description="Disordered" evidence="5">
    <location>
        <begin position="294"/>
        <end position="345"/>
    </location>
</feature>
<evidence type="ECO:0000256" key="3">
    <source>
        <dbReference type="ARBA" id="ARBA00022989"/>
    </source>
</evidence>
<feature type="transmembrane region" description="Helical" evidence="6">
    <location>
        <begin position="542"/>
        <end position="564"/>
    </location>
</feature>
<feature type="compositionally biased region" description="Low complexity" evidence="5">
    <location>
        <begin position="323"/>
        <end position="344"/>
    </location>
</feature>
<feature type="transmembrane region" description="Helical" evidence="6">
    <location>
        <begin position="64"/>
        <end position="85"/>
    </location>
</feature>
<dbReference type="InterPro" id="IPR056555">
    <property type="entry name" value="NFD4_C"/>
</dbReference>
<feature type="transmembrane region" description="Helical" evidence="6">
    <location>
        <begin position="97"/>
        <end position="118"/>
    </location>
</feature>
<feature type="compositionally biased region" description="Basic residues" evidence="5">
    <location>
        <begin position="311"/>
        <end position="322"/>
    </location>
</feature>
<organism evidence="9 10">
    <name type="scientific">Apatococcus lobatus</name>
    <dbReference type="NCBI Taxonomy" id="904363"/>
    <lineage>
        <taxon>Eukaryota</taxon>
        <taxon>Viridiplantae</taxon>
        <taxon>Chlorophyta</taxon>
        <taxon>core chlorophytes</taxon>
        <taxon>Trebouxiophyceae</taxon>
        <taxon>Chlorellales</taxon>
        <taxon>Chlorellaceae</taxon>
        <taxon>Apatococcus</taxon>
    </lineage>
</organism>
<dbReference type="InterPro" id="IPR036259">
    <property type="entry name" value="MFS_trans_sf"/>
</dbReference>
<evidence type="ECO:0000259" key="7">
    <source>
        <dbReference type="Pfam" id="PF06813"/>
    </source>
</evidence>
<dbReference type="SUPFAM" id="SSF103473">
    <property type="entry name" value="MFS general substrate transporter"/>
    <property type="match status" value="1"/>
</dbReference>
<feature type="transmembrane region" description="Helical" evidence="6">
    <location>
        <begin position="27"/>
        <end position="49"/>
    </location>
</feature>
<comment type="caution">
    <text evidence="9">The sequence shown here is derived from an EMBL/GenBank/DDBJ whole genome shotgun (WGS) entry which is preliminary data.</text>
</comment>
<comment type="subcellular location">
    <subcellularLocation>
        <location evidence="1">Membrane</location>
        <topology evidence="1">Multi-pass membrane protein</topology>
    </subcellularLocation>
</comment>
<accession>A0AAW1SAU8</accession>
<dbReference type="EMBL" id="JALJOS010000002">
    <property type="protein sequence ID" value="KAK9842724.1"/>
    <property type="molecule type" value="Genomic_DNA"/>
</dbReference>
<keyword evidence="2 6" id="KW-0812">Transmembrane</keyword>
<evidence type="ECO:0000313" key="10">
    <source>
        <dbReference type="Proteomes" id="UP001438707"/>
    </source>
</evidence>
<evidence type="ECO:0000313" key="9">
    <source>
        <dbReference type="EMBL" id="KAK9842724.1"/>
    </source>
</evidence>
<feature type="domain" description="NFD4 C-terminal" evidence="8">
    <location>
        <begin position="361"/>
        <end position="569"/>
    </location>
</feature>
<dbReference type="InterPro" id="IPR010658">
    <property type="entry name" value="Nodulin-like"/>
</dbReference>
<evidence type="ECO:0000256" key="1">
    <source>
        <dbReference type="ARBA" id="ARBA00004141"/>
    </source>
</evidence>
<protein>
    <recommendedName>
        <fullName evidence="11">Nodulin-like domain-containing protein</fullName>
    </recommendedName>
</protein>
<feature type="transmembrane region" description="Helical" evidence="6">
    <location>
        <begin position="406"/>
        <end position="427"/>
    </location>
</feature>
<feature type="transmembrane region" description="Helical" evidence="6">
    <location>
        <begin position="231"/>
        <end position="250"/>
    </location>
</feature>
<feature type="transmembrane region" description="Helical" evidence="6">
    <location>
        <begin position="124"/>
        <end position="143"/>
    </location>
</feature>
<dbReference type="PANTHER" id="PTHR21576:SF158">
    <property type="entry name" value="RIBOSOMAL RNA-PROCESSING PROTEIN 12-LIKE CONSERVED DOMAIN-CONTAINING PROTEIN"/>
    <property type="match status" value="1"/>
</dbReference>
<dbReference type="Pfam" id="PF06813">
    <property type="entry name" value="Nodulin-like"/>
    <property type="match status" value="1"/>
</dbReference>
<evidence type="ECO:0000256" key="6">
    <source>
        <dbReference type="SAM" id="Phobius"/>
    </source>
</evidence>
<dbReference type="Proteomes" id="UP001438707">
    <property type="component" value="Unassembled WGS sequence"/>
</dbReference>